<reference evidence="11" key="2">
    <citation type="submission" date="2025-08" db="UniProtKB">
        <authorList>
            <consortium name="Ensembl"/>
        </authorList>
    </citation>
    <scope>IDENTIFICATION</scope>
</reference>
<feature type="transmembrane region" description="Helical" evidence="10">
    <location>
        <begin position="117"/>
        <end position="138"/>
    </location>
</feature>
<keyword evidence="6 10" id="KW-0472">Membrane</keyword>
<evidence type="ECO:0000256" key="8">
    <source>
        <dbReference type="ARBA" id="ARBA00023224"/>
    </source>
</evidence>
<evidence type="ECO:0000256" key="7">
    <source>
        <dbReference type="ARBA" id="ARBA00023170"/>
    </source>
</evidence>
<organism evidence="11 12">
    <name type="scientific">Oncorhynchus tshawytscha</name>
    <name type="common">Chinook salmon</name>
    <name type="synonym">Salmo tshawytscha</name>
    <dbReference type="NCBI Taxonomy" id="74940"/>
    <lineage>
        <taxon>Eukaryota</taxon>
        <taxon>Metazoa</taxon>
        <taxon>Chordata</taxon>
        <taxon>Craniata</taxon>
        <taxon>Vertebrata</taxon>
        <taxon>Euteleostomi</taxon>
        <taxon>Actinopterygii</taxon>
        <taxon>Neopterygii</taxon>
        <taxon>Teleostei</taxon>
        <taxon>Protacanthopterygii</taxon>
        <taxon>Salmoniformes</taxon>
        <taxon>Salmonidae</taxon>
        <taxon>Salmoninae</taxon>
        <taxon>Oncorhynchus</taxon>
    </lineage>
</organism>
<keyword evidence="4 10" id="KW-1133">Transmembrane helix</keyword>
<dbReference type="InterPro" id="IPR000276">
    <property type="entry name" value="GPCR_Rhodpsn"/>
</dbReference>
<reference evidence="12" key="1">
    <citation type="journal article" date="2018" name="PLoS ONE">
        <title>Chinook salmon (Oncorhynchus tshawytscha) genome and transcriptome.</title>
        <authorList>
            <person name="Christensen K.A."/>
            <person name="Leong J.S."/>
            <person name="Sakhrani D."/>
            <person name="Biagi C.A."/>
            <person name="Minkley D.R."/>
            <person name="Withler R.E."/>
            <person name="Rondeau E.B."/>
            <person name="Koop B.F."/>
            <person name="Devlin R.H."/>
        </authorList>
    </citation>
    <scope>NUCLEOTIDE SEQUENCE [LARGE SCALE GENOMIC DNA]</scope>
</reference>
<keyword evidence="12" id="KW-1185">Reference proteome</keyword>
<feature type="transmembrane region" description="Helical" evidence="10">
    <location>
        <begin position="59"/>
        <end position="78"/>
    </location>
</feature>
<evidence type="ECO:0000256" key="2">
    <source>
        <dbReference type="ARBA" id="ARBA00022475"/>
    </source>
</evidence>
<dbReference type="PANTHER" id="PTHR24230">
    <property type="entry name" value="G-PROTEIN COUPLED RECEPTOR"/>
    <property type="match status" value="1"/>
</dbReference>
<reference evidence="11" key="3">
    <citation type="submission" date="2025-09" db="UniProtKB">
        <authorList>
            <consortium name="Ensembl"/>
        </authorList>
    </citation>
    <scope>IDENTIFICATION</scope>
</reference>
<dbReference type="SUPFAM" id="SSF81321">
    <property type="entry name" value="Family A G protein-coupled receptor-like"/>
    <property type="match status" value="1"/>
</dbReference>
<evidence type="ECO:0000256" key="6">
    <source>
        <dbReference type="ARBA" id="ARBA00023136"/>
    </source>
</evidence>
<comment type="subcellular location">
    <subcellularLocation>
        <location evidence="1">Cell membrane</location>
        <topology evidence="1">Multi-pass membrane protein</topology>
    </subcellularLocation>
</comment>
<evidence type="ECO:0000313" key="11">
    <source>
        <dbReference type="Ensembl" id="ENSOTSP00005123351.1"/>
    </source>
</evidence>
<dbReference type="GO" id="GO:0007218">
    <property type="term" value="P:neuropeptide signaling pathway"/>
    <property type="evidence" value="ECO:0007669"/>
    <property type="project" value="TreeGrafter"/>
</dbReference>
<evidence type="ECO:0000256" key="4">
    <source>
        <dbReference type="ARBA" id="ARBA00022989"/>
    </source>
</evidence>
<evidence type="ECO:0000256" key="1">
    <source>
        <dbReference type="ARBA" id="ARBA00004651"/>
    </source>
</evidence>
<accession>A0AAZ3Q389</accession>
<keyword evidence="8" id="KW-0807">Transducer</keyword>
<keyword evidence="7" id="KW-0675">Receptor</keyword>
<dbReference type="Ensembl" id="ENSOTST00005076684.2">
    <property type="protein sequence ID" value="ENSOTSP00005123351.1"/>
    <property type="gene ID" value="ENSOTSG00005033465.2"/>
</dbReference>
<name>A0AAZ3Q389_ONCTS</name>
<dbReference type="GO" id="GO:0005886">
    <property type="term" value="C:plasma membrane"/>
    <property type="evidence" value="ECO:0007669"/>
    <property type="project" value="UniProtKB-SubCell"/>
</dbReference>
<protein>
    <recommendedName>
        <fullName evidence="13">G-protein coupled receptors family 1 profile domain-containing protein</fullName>
    </recommendedName>
</protein>
<evidence type="ECO:0008006" key="13">
    <source>
        <dbReference type="Google" id="ProtNLM"/>
    </source>
</evidence>
<dbReference type="GeneTree" id="ENSGT01050000246584"/>
<keyword evidence="2" id="KW-1003">Cell membrane</keyword>
<dbReference type="Gene3D" id="1.20.1070.10">
    <property type="entry name" value="Rhodopsin 7-helix transmembrane proteins"/>
    <property type="match status" value="1"/>
</dbReference>
<proteinExistence type="predicted"/>
<dbReference type="Proteomes" id="UP000694402">
    <property type="component" value="Unassembled WGS sequence"/>
</dbReference>
<evidence type="ECO:0000256" key="9">
    <source>
        <dbReference type="SAM" id="MobiDB-lite"/>
    </source>
</evidence>
<evidence type="ECO:0000313" key="12">
    <source>
        <dbReference type="Proteomes" id="UP000694402"/>
    </source>
</evidence>
<evidence type="ECO:0000256" key="5">
    <source>
        <dbReference type="ARBA" id="ARBA00023040"/>
    </source>
</evidence>
<dbReference type="AlphaFoldDB" id="A0AAZ3Q389"/>
<keyword evidence="5" id="KW-0297">G-protein coupled receptor</keyword>
<evidence type="ECO:0000256" key="3">
    <source>
        <dbReference type="ARBA" id="ARBA00022692"/>
    </source>
</evidence>
<sequence>MLKNITGDMGNGSFSCHHFSFEAFCCFGVLWSSAVTIVGTVGNPACVDSYLHLRWRGGVFSLLLFLSNSVSIITLYLIKASRYLLVPWPALAHLRVSSLQVCTCSFHRTRGRPYTTVLLFFYFFIGLGCVVLLFLLIYRRVRVAARAPRGSGVGSGVATSQSCELNSQGELPQYKGGEVKGNPGKAPSSHSTWGSALTSHSAHLAGGQEPPPLPLALRSTLLLLPLSLSCNNPVLYTVLNRQFGQTYQALLARATTPLTHLWNH</sequence>
<dbReference type="PANTHER" id="PTHR24230:SF59">
    <property type="entry name" value="G-PROTEIN COUPLED RECEPTOR 84"/>
    <property type="match status" value="1"/>
</dbReference>
<feature type="region of interest" description="Disordered" evidence="9">
    <location>
        <begin position="168"/>
        <end position="195"/>
    </location>
</feature>
<dbReference type="GO" id="GO:0001604">
    <property type="term" value="F:urotensin II receptor activity"/>
    <property type="evidence" value="ECO:0007669"/>
    <property type="project" value="TreeGrafter"/>
</dbReference>
<keyword evidence="3 10" id="KW-0812">Transmembrane</keyword>
<dbReference type="PRINTS" id="PR00237">
    <property type="entry name" value="GPCRRHODOPSN"/>
</dbReference>
<evidence type="ECO:0000256" key="10">
    <source>
        <dbReference type="SAM" id="Phobius"/>
    </source>
</evidence>